<dbReference type="EMBL" id="JACHXK010000003">
    <property type="protein sequence ID" value="MBB3109996.1"/>
    <property type="molecule type" value="Genomic_DNA"/>
</dbReference>
<dbReference type="GO" id="GO:0035539">
    <property type="term" value="F:8-oxo-7,8-dihydrodeoxyguanosine triphosphate pyrophosphatase activity"/>
    <property type="evidence" value="ECO:0007669"/>
    <property type="project" value="UniProtKB-EC"/>
</dbReference>
<dbReference type="Pfam" id="PF00293">
    <property type="entry name" value="NUDIX"/>
    <property type="match status" value="1"/>
</dbReference>
<feature type="domain" description="Nudix hydrolase" evidence="1">
    <location>
        <begin position="4"/>
        <end position="136"/>
    </location>
</feature>
<protein>
    <submittedName>
        <fullName evidence="2">8-oxo-dGTP diphosphatase</fullName>
        <ecNumber evidence="2">3.6.1.55</ecNumber>
    </submittedName>
</protein>
<proteinExistence type="predicted"/>
<dbReference type="PROSITE" id="PS51462">
    <property type="entry name" value="NUDIX"/>
    <property type="match status" value="1"/>
</dbReference>
<dbReference type="RefSeq" id="WP_183599578.1">
    <property type="nucleotide sequence ID" value="NZ_JACHXK010000003.1"/>
</dbReference>
<gene>
    <name evidence="2" type="ORF">FHS18_002059</name>
</gene>
<dbReference type="Gene3D" id="3.90.79.10">
    <property type="entry name" value="Nucleoside Triphosphate Pyrophosphohydrolase"/>
    <property type="match status" value="1"/>
</dbReference>
<evidence type="ECO:0000313" key="3">
    <source>
        <dbReference type="Proteomes" id="UP000570361"/>
    </source>
</evidence>
<keyword evidence="3" id="KW-1185">Reference proteome</keyword>
<accession>A0A7W5AXD6</accession>
<evidence type="ECO:0000259" key="1">
    <source>
        <dbReference type="PROSITE" id="PS51462"/>
    </source>
</evidence>
<name>A0A7W5AXD6_9BACL</name>
<dbReference type="EC" id="3.6.1.55" evidence="2"/>
<dbReference type="SUPFAM" id="SSF55811">
    <property type="entry name" value="Nudix"/>
    <property type="match status" value="1"/>
</dbReference>
<dbReference type="InterPro" id="IPR015797">
    <property type="entry name" value="NUDIX_hydrolase-like_dom_sf"/>
</dbReference>
<dbReference type="Proteomes" id="UP000570361">
    <property type="component" value="Unassembled WGS sequence"/>
</dbReference>
<evidence type="ECO:0000313" key="2">
    <source>
        <dbReference type="EMBL" id="MBB3109996.1"/>
    </source>
</evidence>
<keyword evidence="2" id="KW-0378">Hydrolase</keyword>
<organism evidence="2 3">
    <name type="scientific">Paenibacillus phyllosphaerae</name>
    <dbReference type="NCBI Taxonomy" id="274593"/>
    <lineage>
        <taxon>Bacteria</taxon>
        <taxon>Bacillati</taxon>
        <taxon>Bacillota</taxon>
        <taxon>Bacilli</taxon>
        <taxon>Bacillales</taxon>
        <taxon>Paenibacillaceae</taxon>
        <taxon>Paenibacillus</taxon>
    </lineage>
</organism>
<dbReference type="AlphaFoldDB" id="A0A7W5AXD6"/>
<comment type="caution">
    <text evidence="2">The sequence shown here is derived from an EMBL/GenBank/DDBJ whole genome shotgun (WGS) entry which is preliminary data.</text>
</comment>
<sequence>MAIRTRQMAAAFLFHGTKILLMHKRGSRWQRQTVPFYSAIGGHLEPEELNDPYAACLREIEEETGLAASDLENLQLRYVLLRLKEDEIRQQFIYFGRVKHDQVVASDEGELGWHEIAELASLHSSHIHHAVLRHYQENPDQAHIYTGTMSIASDGQPIVHWQVLRDPGVF</sequence>
<dbReference type="InterPro" id="IPR000086">
    <property type="entry name" value="NUDIX_hydrolase_dom"/>
</dbReference>
<reference evidence="2 3" key="1">
    <citation type="submission" date="2020-08" db="EMBL/GenBank/DDBJ databases">
        <title>Genomic Encyclopedia of Type Strains, Phase III (KMG-III): the genomes of soil and plant-associated and newly described type strains.</title>
        <authorList>
            <person name="Whitman W."/>
        </authorList>
    </citation>
    <scope>NUCLEOTIDE SEQUENCE [LARGE SCALE GENOMIC DNA]</scope>
    <source>
        <strain evidence="2 3">CECT 5862</strain>
    </source>
</reference>